<protein>
    <submittedName>
        <fullName evidence="2">Uncharacterized protein</fullName>
    </submittedName>
</protein>
<evidence type="ECO:0000313" key="2">
    <source>
        <dbReference type="EMBL" id="TDL24949.1"/>
    </source>
</evidence>
<gene>
    <name evidence="2" type="ORF">BD410DRAFT_69157</name>
</gene>
<evidence type="ECO:0000313" key="3">
    <source>
        <dbReference type="Proteomes" id="UP000294933"/>
    </source>
</evidence>
<sequence length="170" mass="19032">MRHQLWGKTPPLSVCDGSSQSSGSQSSIDLGRLNLLLINATHSVSNALMARSRTRARGNGHCRRVSKAPASRRSVCETIEEEVPGLSHSHSPSPMKLSLTEKRHVHNSPDNQAFFREPQVEVVQWDDDDETVPTLRKCHALQSEATVTLAESKREWEDTPFFVFIVQFTV</sequence>
<proteinExistence type="predicted"/>
<keyword evidence="3" id="KW-1185">Reference proteome</keyword>
<dbReference type="STRING" id="50990.A0A4Y7QDK8"/>
<dbReference type="EMBL" id="ML170165">
    <property type="protein sequence ID" value="TDL24949.1"/>
    <property type="molecule type" value="Genomic_DNA"/>
</dbReference>
<feature type="region of interest" description="Disordered" evidence="1">
    <location>
        <begin position="1"/>
        <end position="26"/>
    </location>
</feature>
<dbReference type="OrthoDB" id="2563277at2759"/>
<accession>A0A4Y7QDK8</accession>
<reference evidence="2 3" key="1">
    <citation type="submission" date="2018-06" db="EMBL/GenBank/DDBJ databases">
        <title>A transcriptomic atlas of mushroom development highlights an independent origin of complex multicellularity.</title>
        <authorList>
            <consortium name="DOE Joint Genome Institute"/>
            <person name="Krizsan K."/>
            <person name="Almasi E."/>
            <person name="Merenyi Z."/>
            <person name="Sahu N."/>
            <person name="Viragh M."/>
            <person name="Koszo T."/>
            <person name="Mondo S."/>
            <person name="Kiss B."/>
            <person name="Balint B."/>
            <person name="Kues U."/>
            <person name="Barry K."/>
            <person name="Hegedus J.C."/>
            <person name="Henrissat B."/>
            <person name="Johnson J."/>
            <person name="Lipzen A."/>
            <person name="Ohm R."/>
            <person name="Nagy I."/>
            <person name="Pangilinan J."/>
            <person name="Yan J."/>
            <person name="Xiong Y."/>
            <person name="Grigoriev I.V."/>
            <person name="Hibbett D.S."/>
            <person name="Nagy L.G."/>
        </authorList>
    </citation>
    <scope>NUCLEOTIDE SEQUENCE [LARGE SCALE GENOMIC DNA]</scope>
    <source>
        <strain evidence="2 3">SZMC22713</strain>
    </source>
</reference>
<feature type="compositionally biased region" description="Low complexity" evidence="1">
    <location>
        <begin position="17"/>
        <end position="26"/>
    </location>
</feature>
<organism evidence="2 3">
    <name type="scientific">Rickenella mellea</name>
    <dbReference type="NCBI Taxonomy" id="50990"/>
    <lineage>
        <taxon>Eukaryota</taxon>
        <taxon>Fungi</taxon>
        <taxon>Dikarya</taxon>
        <taxon>Basidiomycota</taxon>
        <taxon>Agaricomycotina</taxon>
        <taxon>Agaricomycetes</taxon>
        <taxon>Hymenochaetales</taxon>
        <taxon>Rickenellaceae</taxon>
        <taxon>Rickenella</taxon>
    </lineage>
</organism>
<evidence type="ECO:0000256" key="1">
    <source>
        <dbReference type="SAM" id="MobiDB-lite"/>
    </source>
</evidence>
<name>A0A4Y7QDK8_9AGAM</name>
<dbReference type="AlphaFoldDB" id="A0A4Y7QDK8"/>
<dbReference type="Proteomes" id="UP000294933">
    <property type="component" value="Unassembled WGS sequence"/>
</dbReference>
<dbReference type="VEuPathDB" id="FungiDB:BD410DRAFT_69157"/>